<evidence type="ECO:0000313" key="1">
    <source>
        <dbReference type="EMBL" id="PVH95900.1"/>
    </source>
</evidence>
<reference evidence="1 2" key="1">
    <citation type="journal article" date="2018" name="Sci. Rep.">
        <title>Comparative genomics provides insights into the lifestyle and reveals functional heterogeneity of dark septate endophytic fungi.</title>
        <authorList>
            <person name="Knapp D.G."/>
            <person name="Nemeth J.B."/>
            <person name="Barry K."/>
            <person name="Hainaut M."/>
            <person name="Henrissat B."/>
            <person name="Johnson J."/>
            <person name="Kuo A."/>
            <person name="Lim J.H.P."/>
            <person name="Lipzen A."/>
            <person name="Nolan M."/>
            <person name="Ohm R.A."/>
            <person name="Tamas L."/>
            <person name="Grigoriev I.V."/>
            <person name="Spatafora J.W."/>
            <person name="Nagy L.G."/>
            <person name="Kovacs G.M."/>
        </authorList>
    </citation>
    <scope>NUCLEOTIDE SEQUENCE [LARGE SCALE GENOMIC DNA]</scope>
    <source>
        <strain evidence="1 2">DSE2036</strain>
    </source>
</reference>
<keyword evidence="2" id="KW-1185">Reference proteome</keyword>
<name>A0A2V1DCS8_9PLEO</name>
<accession>A0A2V1DCS8</accession>
<evidence type="ECO:0000313" key="2">
    <source>
        <dbReference type="Proteomes" id="UP000244855"/>
    </source>
</evidence>
<organism evidence="1 2">
    <name type="scientific">Periconia macrospinosa</name>
    <dbReference type="NCBI Taxonomy" id="97972"/>
    <lineage>
        <taxon>Eukaryota</taxon>
        <taxon>Fungi</taxon>
        <taxon>Dikarya</taxon>
        <taxon>Ascomycota</taxon>
        <taxon>Pezizomycotina</taxon>
        <taxon>Dothideomycetes</taxon>
        <taxon>Pleosporomycetidae</taxon>
        <taxon>Pleosporales</taxon>
        <taxon>Massarineae</taxon>
        <taxon>Periconiaceae</taxon>
        <taxon>Periconia</taxon>
    </lineage>
</organism>
<dbReference type="AlphaFoldDB" id="A0A2V1DCS8"/>
<dbReference type="EMBL" id="KZ805480">
    <property type="protein sequence ID" value="PVH95900.1"/>
    <property type="molecule type" value="Genomic_DNA"/>
</dbReference>
<gene>
    <name evidence="1" type="ORF">DM02DRAFT_617570</name>
</gene>
<protein>
    <submittedName>
        <fullName evidence="1">Uncharacterized protein</fullName>
    </submittedName>
</protein>
<sequence>MSPSPQGTHIPNLYIYELRETPKHPMTRAQKLNMYRIVISDKGEKKVPMPPIRHANNHQHLEYAHIRARTC</sequence>
<proteinExistence type="predicted"/>
<dbReference type="Proteomes" id="UP000244855">
    <property type="component" value="Unassembled WGS sequence"/>
</dbReference>